<gene>
    <name evidence="7" type="ORF">POL58_21375</name>
</gene>
<dbReference type="PANTHER" id="PTHR43547">
    <property type="entry name" value="TWO-COMPONENT HISTIDINE KINASE"/>
    <property type="match status" value="1"/>
</dbReference>
<evidence type="ECO:0000259" key="6">
    <source>
        <dbReference type="PROSITE" id="PS50113"/>
    </source>
</evidence>
<dbReference type="InterPro" id="IPR035965">
    <property type="entry name" value="PAS-like_dom_sf"/>
</dbReference>
<dbReference type="PRINTS" id="PR00344">
    <property type="entry name" value="BCTRLSENSOR"/>
</dbReference>
<accession>A0ABT5B875</accession>
<dbReference type="InterPro" id="IPR013767">
    <property type="entry name" value="PAS_fold"/>
</dbReference>
<dbReference type="SUPFAM" id="SSF47384">
    <property type="entry name" value="Homodimeric domain of signal transducing histidine kinase"/>
    <property type="match status" value="1"/>
</dbReference>
<dbReference type="Gene3D" id="2.10.70.100">
    <property type="match status" value="1"/>
</dbReference>
<dbReference type="InterPro" id="IPR013655">
    <property type="entry name" value="PAS_fold_3"/>
</dbReference>
<dbReference type="Pfam" id="PF08447">
    <property type="entry name" value="PAS_3"/>
    <property type="match status" value="1"/>
</dbReference>
<dbReference type="InterPro" id="IPR000014">
    <property type="entry name" value="PAS"/>
</dbReference>
<dbReference type="PROSITE" id="PS50109">
    <property type="entry name" value="HIS_KIN"/>
    <property type="match status" value="1"/>
</dbReference>
<dbReference type="Pfam" id="PF00512">
    <property type="entry name" value="HisKA"/>
    <property type="match status" value="1"/>
</dbReference>
<dbReference type="SMART" id="SM00388">
    <property type="entry name" value="HisKA"/>
    <property type="match status" value="1"/>
</dbReference>
<dbReference type="InterPro" id="IPR003018">
    <property type="entry name" value="GAF"/>
</dbReference>
<dbReference type="PROSITE" id="PS50112">
    <property type="entry name" value="PAS"/>
    <property type="match status" value="2"/>
</dbReference>
<dbReference type="InterPro" id="IPR004358">
    <property type="entry name" value="Sig_transdc_His_kin-like_C"/>
</dbReference>
<dbReference type="Gene3D" id="3.30.565.10">
    <property type="entry name" value="Histidine kinase-like ATPase, C-terminal domain"/>
    <property type="match status" value="1"/>
</dbReference>
<dbReference type="SUPFAM" id="SSF55874">
    <property type="entry name" value="ATPase domain of HSP90 chaperone/DNA topoisomerase II/histidine kinase"/>
    <property type="match status" value="1"/>
</dbReference>
<keyword evidence="3" id="KW-0597">Phosphoprotein</keyword>
<dbReference type="EMBL" id="JAQNDN010000011">
    <property type="protein sequence ID" value="MDC0670321.1"/>
    <property type="molecule type" value="Genomic_DNA"/>
</dbReference>
<dbReference type="Pfam" id="PF00989">
    <property type="entry name" value="PAS"/>
    <property type="match status" value="1"/>
</dbReference>
<dbReference type="Gene3D" id="1.10.287.130">
    <property type="match status" value="1"/>
</dbReference>
<evidence type="ECO:0000313" key="7">
    <source>
        <dbReference type="EMBL" id="MDC0670321.1"/>
    </source>
</evidence>
<feature type="domain" description="Histidine kinase" evidence="4">
    <location>
        <begin position="602"/>
        <end position="820"/>
    </location>
</feature>
<evidence type="ECO:0000256" key="2">
    <source>
        <dbReference type="ARBA" id="ARBA00012438"/>
    </source>
</evidence>
<dbReference type="SUPFAM" id="SSF55781">
    <property type="entry name" value="GAF domain-like"/>
    <property type="match status" value="1"/>
</dbReference>
<evidence type="ECO:0000259" key="5">
    <source>
        <dbReference type="PROSITE" id="PS50112"/>
    </source>
</evidence>
<dbReference type="InterPro" id="IPR000700">
    <property type="entry name" value="PAS-assoc_C"/>
</dbReference>
<feature type="domain" description="PAS" evidence="5">
    <location>
        <begin position="270"/>
        <end position="314"/>
    </location>
</feature>
<sequence length="826" mass="90478">MTSASTIGQRGFNYDDLERAAPLLFALLENAPEYVLLLSPTGVIRYTNRTVPGLSMLEAIGRSMFDYMAPESHPVARACIERVVATGEAGRYECLGRGPHGAQVRYESRVGAISEDGEVVALLLIAHDISQRVEMEAQLRASQEQLALAVAASGLGLWEWHVDSDTVVWNEVLCQIHGISPDQVPRNFAALLETLHPDDRPDMAARARDVASVEEFVDFEHRIIRSSGDVAWLMVRGKSVRDDTGRVVKMVGGVVDITARKHADEALRREEERYRSLVATLAEGIIVVAGDGTIVTCNASAERILGLARDELVDPFGPGNPLRAVHEDGSPFPQESWPAAVALRTGERQTGVIMGIYRPDGLLVWISCNCQALFRSGTSVPDAVVASFFDITDRKRADAERERLLGEEQRARRRAVILAEAGKLLVSPRDIHAALGEFVHRLVPELADFAAVELLDEDGGFGTAHRVAVATGDREHDARYIDLRRRHPISADGPLLEVLRRDEVRLSTARPDAPLLPLPGVPDGDVCLAACLRYRAVVLAPLVARCRPLGVMLVATRGRSLGPDDLSLIDELGLRAAQAIENARLYTEMELALAKREEFIAVASHELRTPLTPIVLQTDRLIRRARGDGEFSAATVLPRLGVIQRQADRLHRLIEELLDVSRITGGRLKIEVEEVDYAELLRATVENFSEPLARAGCEVRITAPLYASGRTDRTRFEQIVSNLLANAMKYGVGKPIELALEEVGEHVLLSVRDHGIGISAKDQARIFQRFERAVSERHYGGLGLGLWVARHVSEAMGGSISVTSVPGTGSVFVVKLPRVVVGGERY</sequence>
<dbReference type="InterPro" id="IPR029016">
    <property type="entry name" value="GAF-like_dom_sf"/>
</dbReference>
<dbReference type="SMART" id="SM00086">
    <property type="entry name" value="PAC"/>
    <property type="match status" value="3"/>
</dbReference>
<dbReference type="PROSITE" id="PS50113">
    <property type="entry name" value="PAC"/>
    <property type="match status" value="1"/>
</dbReference>
<organism evidence="7 8">
    <name type="scientific">Nannocystis radixulma</name>
    <dbReference type="NCBI Taxonomy" id="2995305"/>
    <lineage>
        <taxon>Bacteria</taxon>
        <taxon>Pseudomonadati</taxon>
        <taxon>Myxococcota</taxon>
        <taxon>Polyangia</taxon>
        <taxon>Nannocystales</taxon>
        <taxon>Nannocystaceae</taxon>
        <taxon>Nannocystis</taxon>
    </lineage>
</organism>
<dbReference type="SUPFAM" id="SSF55785">
    <property type="entry name" value="PYP-like sensor domain (PAS domain)"/>
    <property type="match status" value="3"/>
</dbReference>
<dbReference type="InterPro" id="IPR036890">
    <property type="entry name" value="HATPase_C_sf"/>
</dbReference>
<dbReference type="Gene3D" id="3.30.450.20">
    <property type="entry name" value="PAS domain"/>
    <property type="match status" value="3"/>
</dbReference>
<comment type="caution">
    <text evidence="7">The sequence shown here is derived from an EMBL/GenBank/DDBJ whole genome shotgun (WGS) entry which is preliminary data.</text>
</comment>
<dbReference type="SMART" id="SM00065">
    <property type="entry name" value="GAF"/>
    <property type="match status" value="1"/>
</dbReference>
<dbReference type="NCBIfam" id="TIGR00229">
    <property type="entry name" value="sensory_box"/>
    <property type="match status" value="3"/>
</dbReference>
<dbReference type="Pfam" id="PF13492">
    <property type="entry name" value="GAF_3"/>
    <property type="match status" value="1"/>
</dbReference>
<dbReference type="Proteomes" id="UP001217838">
    <property type="component" value="Unassembled WGS sequence"/>
</dbReference>
<feature type="domain" description="PAC" evidence="6">
    <location>
        <begin position="217"/>
        <end position="269"/>
    </location>
</feature>
<dbReference type="SMART" id="SM00387">
    <property type="entry name" value="HATPase_c"/>
    <property type="match status" value="1"/>
</dbReference>
<dbReference type="InterPro" id="IPR001610">
    <property type="entry name" value="PAC"/>
</dbReference>
<dbReference type="CDD" id="cd00130">
    <property type="entry name" value="PAS"/>
    <property type="match status" value="2"/>
</dbReference>
<evidence type="ECO:0000256" key="3">
    <source>
        <dbReference type="ARBA" id="ARBA00022553"/>
    </source>
</evidence>
<dbReference type="SMART" id="SM00091">
    <property type="entry name" value="PAS"/>
    <property type="match status" value="3"/>
</dbReference>
<reference evidence="7 8" key="1">
    <citation type="submission" date="2022-11" db="EMBL/GenBank/DDBJ databases">
        <title>Minimal conservation of predation-associated metabolite biosynthetic gene clusters underscores biosynthetic potential of Myxococcota including descriptions for ten novel species: Archangium lansinium sp. nov., Myxococcus landrumus sp. nov., Nannocystis bai.</title>
        <authorList>
            <person name="Ahearne A."/>
            <person name="Stevens C."/>
            <person name="Dowd S."/>
        </authorList>
    </citation>
    <scope>NUCLEOTIDE SEQUENCE [LARGE SCALE GENOMIC DNA]</scope>
    <source>
        <strain evidence="7 8">NCELM</strain>
    </source>
</reference>
<dbReference type="EC" id="2.7.13.3" evidence="2"/>
<proteinExistence type="predicted"/>
<dbReference type="InterPro" id="IPR013656">
    <property type="entry name" value="PAS_4"/>
</dbReference>
<dbReference type="CDD" id="cd00082">
    <property type="entry name" value="HisKA"/>
    <property type="match status" value="1"/>
</dbReference>
<evidence type="ECO:0000256" key="1">
    <source>
        <dbReference type="ARBA" id="ARBA00000085"/>
    </source>
</evidence>
<comment type="catalytic activity">
    <reaction evidence="1">
        <text>ATP + protein L-histidine = ADP + protein N-phospho-L-histidine.</text>
        <dbReference type="EC" id="2.7.13.3"/>
    </reaction>
</comment>
<dbReference type="InterPro" id="IPR036097">
    <property type="entry name" value="HisK_dim/P_sf"/>
</dbReference>
<evidence type="ECO:0000259" key="4">
    <source>
        <dbReference type="PROSITE" id="PS50109"/>
    </source>
</evidence>
<dbReference type="InterPro" id="IPR003661">
    <property type="entry name" value="HisK_dim/P_dom"/>
</dbReference>
<dbReference type="RefSeq" id="WP_272000147.1">
    <property type="nucleotide sequence ID" value="NZ_JAQNDN010000011.1"/>
</dbReference>
<evidence type="ECO:0000313" key="8">
    <source>
        <dbReference type="Proteomes" id="UP001217838"/>
    </source>
</evidence>
<dbReference type="InterPro" id="IPR005467">
    <property type="entry name" value="His_kinase_dom"/>
</dbReference>
<dbReference type="InterPro" id="IPR003594">
    <property type="entry name" value="HATPase_dom"/>
</dbReference>
<name>A0ABT5B875_9BACT</name>
<keyword evidence="8" id="KW-1185">Reference proteome</keyword>
<dbReference type="Pfam" id="PF08448">
    <property type="entry name" value="PAS_4"/>
    <property type="match status" value="1"/>
</dbReference>
<dbReference type="PANTHER" id="PTHR43547:SF2">
    <property type="entry name" value="HYBRID SIGNAL TRANSDUCTION HISTIDINE KINASE C"/>
    <property type="match status" value="1"/>
</dbReference>
<protein>
    <recommendedName>
        <fullName evidence="2">histidine kinase</fullName>
        <ecNumber evidence="2">2.7.13.3</ecNumber>
    </recommendedName>
</protein>
<dbReference type="Pfam" id="PF02518">
    <property type="entry name" value="HATPase_c"/>
    <property type="match status" value="1"/>
</dbReference>
<dbReference type="Gene3D" id="3.30.450.40">
    <property type="match status" value="1"/>
</dbReference>
<feature type="domain" description="PAS" evidence="5">
    <location>
        <begin position="142"/>
        <end position="214"/>
    </location>
</feature>